<name>A0A511T119_MYXFU</name>
<evidence type="ECO:0000313" key="2">
    <source>
        <dbReference type="EMBL" id="GEN07273.1"/>
    </source>
</evidence>
<feature type="domain" description="FHA" evidence="1">
    <location>
        <begin position="85"/>
        <end position="136"/>
    </location>
</feature>
<dbReference type="Gene3D" id="2.60.200.20">
    <property type="match status" value="1"/>
</dbReference>
<dbReference type="AlphaFoldDB" id="A0A511T119"/>
<dbReference type="EMBL" id="FOIB01000004">
    <property type="protein sequence ID" value="SET96590.1"/>
    <property type="molecule type" value="Genomic_DNA"/>
</dbReference>
<dbReference type="OrthoDB" id="5381163at2"/>
<dbReference type="STRING" id="1334629.MFUL124B02_36980"/>
<dbReference type="InterPro" id="IPR000253">
    <property type="entry name" value="FHA_dom"/>
</dbReference>
<dbReference type="InterPro" id="IPR050923">
    <property type="entry name" value="Cell_Proc_Reg/RNA_Proc"/>
</dbReference>
<reference evidence="3 4" key="1">
    <citation type="submission" date="2016-10" db="EMBL/GenBank/DDBJ databases">
        <authorList>
            <person name="Varghese N."/>
            <person name="Submissions S."/>
        </authorList>
    </citation>
    <scope>NUCLEOTIDE SEQUENCE [LARGE SCALE GENOMIC DNA]</scope>
    <source>
        <strain evidence="3 4">DSM 16525</strain>
    </source>
</reference>
<dbReference type="RefSeq" id="WP_074953211.1">
    <property type="nucleotide sequence ID" value="NZ_BJXR01000023.1"/>
</dbReference>
<organism evidence="2 5">
    <name type="scientific">Myxococcus fulvus</name>
    <dbReference type="NCBI Taxonomy" id="33"/>
    <lineage>
        <taxon>Bacteria</taxon>
        <taxon>Pseudomonadati</taxon>
        <taxon>Myxococcota</taxon>
        <taxon>Myxococcia</taxon>
        <taxon>Myxococcales</taxon>
        <taxon>Cystobacterineae</taxon>
        <taxon>Myxococcaceae</taxon>
        <taxon>Myxococcus</taxon>
    </lineage>
</organism>
<comment type="caution">
    <text evidence="2">The sequence shown here is derived from an EMBL/GenBank/DDBJ whole genome shotgun (WGS) entry which is preliminary data.</text>
</comment>
<keyword evidence="4" id="KW-1185">Reference proteome</keyword>
<dbReference type="EMBL" id="BJXR01000023">
    <property type="protein sequence ID" value="GEN07273.1"/>
    <property type="molecule type" value="Genomic_DNA"/>
</dbReference>
<evidence type="ECO:0000313" key="5">
    <source>
        <dbReference type="Proteomes" id="UP000321514"/>
    </source>
</evidence>
<sequence length="178" mass="19384">MPSVKQLRPFALATLEAFLDASGPVVLVQQPPEPVFQQVAMRLGEARTVGMAHRTRLVDRLFVMLRGFDALEVHFLRPAVDGQELTVGRMEGCTLIVPDPSVSKHHATLKWHASAGDCSVRDVGSMNGTWVNTAALTPEQDVLLTDGDALGFGDAQFLYLRTETLHAHLRMASPSARG</sequence>
<dbReference type="Pfam" id="PF00498">
    <property type="entry name" value="FHA"/>
    <property type="match status" value="1"/>
</dbReference>
<protein>
    <submittedName>
        <fullName evidence="3">FHA domain-containing protein</fullName>
    </submittedName>
</protein>
<evidence type="ECO:0000313" key="3">
    <source>
        <dbReference type="EMBL" id="SET96590.1"/>
    </source>
</evidence>
<dbReference type="Proteomes" id="UP000321514">
    <property type="component" value="Unassembled WGS sequence"/>
</dbReference>
<dbReference type="PROSITE" id="PS50006">
    <property type="entry name" value="FHA_DOMAIN"/>
    <property type="match status" value="1"/>
</dbReference>
<dbReference type="Proteomes" id="UP000183760">
    <property type="component" value="Unassembled WGS sequence"/>
</dbReference>
<dbReference type="SUPFAM" id="SSF49879">
    <property type="entry name" value="SMAD/FHA domain"/>
    <property type="match status" value="1"/>
</dbReference>
<evidence type="ECO:0000259" key="1">
    <source>
        <dbReference type="PROSITE" id="PS50006"/>
    </source>
</evidence>
<dbReference type="PANTHER" id="PTHR23308">
    <property type="entry name" value="NUCLEAR INHIBITOR OF PROTEIN PHOSPHATASE-1"/>
    <property type="match status" value="1"/>
</dbReference>
<dbReference type="CDD" id="cd00060">
    <property type="entry name" value="FHA"/>
    <property type="match status" value="1"/>
</dbReference>
<gene>
    <name evidence="2" type="ORF">MFU01_23100</name>
    <name evidence="3" type="ORF">SAMN05443572_104104</name>
</gene>
<dbReference type="InterPro" id="IPR008984">
    <property type="entry name" value="SMAD_FHA_dom_sf"/>
</dbReference>
<proteinExistence type="predicted"/>
<reference evidence="2 5" key="2">
    <citation type="submission" date="2019-07" db="EMBL/GenBank/DDBJ databases">
        <title>Whole genome shotgun sequence of Myxococcus fulvus NBRC 100333.</title>
        <authorList>
            <person name="Hosoyama A."/>
            <person name="Uohara A."/>
            <person name="Ohji S."/>
            <person name="Ichikawa N."/>
        </authorList>
    </citation>
    <scope>NUCLEOTIDE SEQUENCE [LARGE SCALE GENOMIC DNA]</scope>
    <source>
        <strain evidence="2 5">NBRC 100333</strain>
    </source>
</reference>
<dbReference type="SMART" id="SM00240">
    <property type="entry name" value="FHA"/>
    <property type="match status" value="1"/>
</dbReference>
<evidence type="ECO:0000313" key="4">
    <source>
        <dbReference type="Proteomes" id="UP000183760"/>
    </source>
</evidence>
<accession>A0A511T119</accession>